<accession>A0A0F9R758</accession>
<proteinExistence type="predicted"/>
<organism evidence="1">
    <name type="scientific">marine sediment metagenome</name>
    <dbReference type="NCBI Taxonomy" id="412755"/>
    <lineage>
        <taxon>unclassified sequences</taxon>
        <taxon>metagenomes</taxon>
        <taxon>ecological metagenomes</taxon>
    </lineage>
</organism>
<gene>
    <name evidence="1" type="ORF">LCGC14_0686000</name>
</gene>
<name>A0A0F9R758_9ZZZZ</name>
<evidence type="ECO:0000313" key="1">
    <source>
        <dbReference type="EMBL" id="KKN45147.1"/>
    </source>
</evidence>
<sequence>MSDYISKVGTAVAKSLHKEAGMSETKHTPFREALKQAVLRARNWPEDHKPISESMDSIAFGVAKAIPSKTLRLICWKHWMLSAPLAFRLKKMFGLK</sequence>
<dbReference type="AlphaFoldDB" id="A0A0F9R758"/>
<protein>
    <submittedName>
        <fullName evidence="1">Uncharacterized protein</fullName>
    </submittedName>
</protein>
<dbReference type="EMBL" id="LAZR01001409">
    <property type="protein sequence ID" value="KKN45147.1"/>
    <property type="molecule type" value="Genomic_DNA"/>
</dbReference>
<comment type="caution">
    <text evidence="1">The sequence shown here is derived from an EMBL/GenBank/DDBJ whole genome shotgun (WGS) entry which is preliminary data.</text>
</comment>
<reference evidence="1" key="1">
    <citation type="journal article" date="2015" name="Nature">
        <title>Complex archaea that bridge the gap between prokaryotes and eukaryotes.</title>
        <authorList>
            <person name="Spang A."/>
            <person name="Saw J.H."/>
            <person name="Jorgensen S.L."/>
            <person name="Zaremba-Niedzwiedzka K."/>
            <person name="Martijn J."/>
            <person name="Lind A.E."/>
            <person name="van Eijk R."/>
            <person name="Schleper C."/>
            <person name="Guy L."/>
            <person name="Ettema T.J."/>
        </authorList>
    </citation>
    <scope>NUCLEOTIDE SEQUENCE</scope>
</reference>